<proteinExistence type="predicted"/>
<evidence type="ECO:0000256" key="6">
    <source>
        <dbReference type="SAM" id="MobiDB-lite"/>
    </source>
</evidence>
<feature type="chain" id="PRO_5029563398" evidence="7">
    <location>
        <begin position="34"/>
        <end position="372"/>
    </location>
</feature>
<evidence type="ECO:0000259" key="8">
    <source>
        <dbReference type="Pfam" id="PF02608"/>
    </source>
</evidence>
<dbReference type="PANTHER" id="PTHR34296">
    <property type="entry name" value="TRANSCRIPTIONAL ACTIVATOR PROTEIN MED"/>
    <property type="match status" value="1"/>
</dbReference>
<evidence type="ECO:0000256" key="3">
    <source>
        <dbReference type="ARBA" id="ARBA00022729"/>
    </source>
</evidence>
<keyword evidence="3 7" id="KW-0732">Signal</keyword>
<keyword evidence="5" id="KW-0449">Lipoprotein</keyword>
<dbReference type="AlphaFoldDB" id="A0A7K1LIA1"/>
<feature type="region of interest" description="Disordered" evidence="6">
    <location>
        <begin position="334"/>
        <end position="372"/>
    </location>
</feature>
<comment type="subcellular location">
    <subcellularLocation>
        <location evidence="1">Cell membrane</location>
    </subcellularLocation>
</comment>
<dbReference type="Pfam" id="PF02608">
    <property type="entry name" value="Bmp"/>
    <property type="match status" value="1"/>
</dbReference>
<dbReference type="Proteomes" id="UP000462152">
    <property type="component" value="Unassembled WGS sequence"/>
</dbReference>
<comment type="caution">
    <text evidence="9">The sequence shown here is derived from an EMBL/GenBank/DDBJ whole genome shotgun (WGS) entry which is preliminary data.</text>
</comment>
<evidence type="ECO:0000256" key="5">
    <source>
        <dbReference type="ARBA" id="ARBA00023288"/>
    </source>
</evidence>
<protein>
    <submittedName>
        <fullName evidence="9">BMP family ABC transporter substrate-binding protein</fullName>
    </submittedName>
</protein>
<organism evidence="9 10">
    <name type="scientific">Rothia koreensis</name>
    <dbReference type="NCBI Taxonomy" id="592378"/>
    <lineage>
        <taxon>Bacteria</taxon>
        <taxon>Bacillati</taxon>
        <taxon>Actinomycetota</taxon>
        <taxon>Actinomycetes</taxon>
        <taxon>Micrococcales</taxon>
        <taxon>Micrococcaceae</taxon>
        <taxon>Rothia</taxon>
    </lineage>
</organism>
<dbReference type="InterPro" id="IPR003760">
    <property type="entry name" value="PnrA-like"/>
</dbReference>
<dbReference type="InterPro" id="IPR050957">
    <property type="entry name" value="BMP_lipoprotein"/>
</dbReference>
<evidence type="ECO:0000256" key="7">
    <source>
        <dbReference type="SAM" id="SignalP"/>
    </source>
</evidence>
<feature type="domain" description="ABC transporter substrate-binding protein PnrA-like" evidence="8">
    <location>
        <begin position="52"/>
        <end position="363"/>
    </location>
</feature>
<dbReference type="Gene3D" id="3.40.50.2300">
    <property type="match status" value="2"/>
</dbReference>
<feature type="signal peptide" evidence="7">
    <location>
        <begin position="1"/>
        <end position="33"/>
    </location>
</feature>
<reference evidence="9 10" key="1">
    <citation type="submission" date="2019-12" db="EMBL/GenBank/DDBJ databases">
        <authorList>
            <person name="Li J."/>
            <person name="Shi Y."/>
            <person name="Xu G."/>
            <person name="Xiao D."/>
            <person name="Ran X."/>
        </authorList>
    </citation>
    <scope>NUCLEOTIDE SEQUENCE [LARGE SCALE GENOMIC DNA]</scope>
    <source>
        <strain evidence="9 10">JCM 15915</strain>
    </source>
</reference>
<dbReference type="GO" id="GO:0005886">
    <property type="term" value="C:plasma membrane"/>
    <property type="evidence" value="ECO:0007669"/>
    <property type="project" value="UniProtKB-SubCell"/>
</dbReference>
<gene>
    <name evidence="9" type="ORF">GMA10_06760</name>
</gene>
<keyword evidence="4" id="KW-0472">Membrane</keyword>
<sequence length="372" mass="39517">MPVLFPQGLRRTLVTGGAIISASALLLTGCAPAPDEDADIAQDRSDYTGCIVSDSGGFDDRSFNQNSYEGLLKAKDDYGIETKQAESQAITDYEPNVSSMVRGGCGLTVTVGFNLSDVTKSTAEAHPDKHFATVDDDSIDLPNVRPIVYDTSQAAFLAGYLAAGSTKTGKVATFGGQEIPTVTIFMDGFAEGVNYYNQQKGKDVSLLGWDVDKQTGSFTGDFEDTGKGKTTTQNFLNEGADIVMPVAGPVGNGAMDAVNGFNTDEPKNPARIIWVDSDGYETLAGGQEYVLTSVIKKMGDAVEDAYVADMDGKFTNEPYIGDLANDGVGLAPFHDQSGNVSDDMKDELKDLKTRISNGEVPVESKASPVKKQ</sequence>
<dbReference type="EMBL" id="WOGT01000003">
    <property type="protein sequence ID" value="MUN54914.1"/>
    <property type="molecule type" value="Genomic_DNA"/>
</dbReference>
<evidence type="ECO:0000313" key="10">
    <source>
        <dbReference type="Proteomes" id="UP000462152"/>
    </source>
</evidence>
<keyword evidence="10" id="KW-1185">Reference proteome</keyword>
<feature type="compositionally biased region" description="Basic and acidic residues" evidence="6">
    <location>
        <begin position="342"/>
        <end position="353"/>
    </location>
</feature>
<dbReference type="PANTHER" id="PTHR34296:SF2">
    <property type="entry name" value="ABC TRANSPORTER GUANOSINE-BINDING PROTEIN NUPN"/>
    <property type="match status" value="1"/>
</dbReference>
<accession>A0A7K1LIA1</accession>
<keyword evidence="2" id="KW-1003">Cell membrane</keyword>
<evidence type="ECO:0000256" key="2">
    <source>
        <dbReference type="ARBA" id="ARBA00022475"/>
    </source>
</evidence>
<evidence type="ECO:0000256" key="1">
    <source>
        <dbReference type="ARBA" id="ARBA00004236"/>
    </source>
</evidence>
<evidence type="ECO:0000313" key="9">
    <source>
        <dbReference type="EMBL" id="MUN54914.1"/>
    </source>
</evidence>
<dbReference type="RefSeq" id="WP_129315020.1">
    <property type="nucleotide sequence ID" value="NZ_NOIQ01000003.1"/>
</dbReference>
<dbReference type="OrthoDB" id="9784230at2"/>
<name>A0A7K1LIA1_9MICC</name>
<evidence type="ECO:0000256" key="4">
    <source>
        <dbReference type="ARBA" id="ARBA00023136"/>
    </source>
</evidence>
<dbReference type="CDD" id="cd06354">
    <property type="entry name" value="PBP1_PrnA-like"/>
    <property type="match status" value="1"/>
</dbReference>